<reference evidence="1" key="1">
    <citation type="submission" date="2020-12" db="EMBL/GenBank/DDBJ databases">
        <title>Metabolic potential, ecology and presence of endohyphal bacteria is reflected in genomic diversity of Mucoromycotina.</title>
        <authorList>
            <person name="Muszewska A."/>
            <person name="Okrasinska A."/>
            <person name="Steczkiewicz K."/>
            <person name="Drgas O."/>
            <person name="Orlowska M."/>
            <person name="Perlinska-Lenart U."/>
            <person name="Aleksandrzak-Piekarczyk T."/>
            <person name="Szatraj K."/>
            <person name="Zielenkiewicz U."/>
            <person name="Pilsyk S."/>
            <person name="Malc E."/>
            <person name="Mieczkowski P."/>
            <person name="Kruszewska J.S."/>
            <person name="Biernat P."/>
            <person name="Pawlowska J."/>
        </authorList>
    </citation>
    <scope>NUCLEOTIDE SEQUENCE</scope>
    <source>
        <strain evidence="1">WA0000051536</strain>
    </source>
</reference>
<dbReference type="InterPro" id="IPR029982">
    <property type="entry name" value="Kptn"/>
</dbReference>
<evidence type="ECO:0008006" key="3">
    <source>
        <dbReference type="Google" id="ProtNLM"/>
    </source>
</evidence>
<dbReference type="GO" id="GO:0007015">
    <property type="term" value="P:actin filament organization"/>
    <property type="evidence" value="ECO:0007669"/>
    <property type="project" value="InterPro"/>
</dbReference>
<dbReference type="GO" id="GO:0015629">
    <property type="term" value="C:actin cytoskeleton"/>
    <property type="evidence" value="ECO:0007669"/>
    <property type="project" value="InterPro"/>
</dbReference>
<dbReference type="AlphaFoldDB" id="A0A8H7PSC8"/>
<dbReference type="GO" id="GO:1904262">
    <property type="term" value="P:negative regulation of TORC1 signaling"/>
    <property type="evidence" value="ECO:0007669"/>
    <property type="project" value="TreeGrafter"/>
</dbReference>
<protein>
    <recommendedName>
        <fullName evidence="3">KICSTOR complex protein kaptin-like</fullName>
    </recommendedName>
</protein>
<dbReference type="InterPro" id="IPR028994">
    <property type="entry name" value="Integrin_alpha_N"/>
</dbReference>
<dbReference type="PANTHER" id="PTHR15435:SF2">
    <property type="entry name" value="KICSTOR COMPLEX PROTEIN KAPTIN"/>
    <property type="match status" value="1"/>
</dbReference>
<evidence type="ECO:0000313" key="1">
    <source>
        <dbReference type="EMBL" id="KAG2179313.1"/>
    </source>
</evidence>
<proteinExistence type="predicted"/>
<keyword evidence="2" id="KW-1185">Reference proteome</keyword>
<evidence type="ECO:0000313" key="2">
    <source>
        <dbReference type="Proteomes" id="UP000612746"/>
    </source>
</evidence>
<name>A0A8H7PSC8_9FUNG</name>
<dbReference type="EMBL" id="JAEPRA010000010">
    <property type="protein sequence ID" value="KAG2179313.1"/>
    <property type="molecule type" value="Genomic_DNA"/>
</dbReference>
<dbReference type="SUPFAM" id="SSF69318">
    <property type="entry name" value="Integrin alpha N-terminal domain"/>
    <property type="match status" value="1"/>
</dbReference>
<organism evidence="1 2">
    <name type="scientific">Umbelopsis vinacea</name>
    <dbReference type="NCBI Taxonomy" id="44442"/>
    <lineage>
        <taxon>Eukaryota</taxon>
        <taxon>Fungi</taxon>
        <taxon>Fungi incertae sedis</taxon>
        <taxon>Mucoromycota</taxon>
        <taxon>Mucoromycotina</taxon>
        <taxon>Umbelopsidomycetes</taxon>
        <taxon>Umbelopsidales</taxon>
        <taxon>Umbelopsidaceae</taxon>
        <taxon>Umbelopsis</taxon>
    </lineage>
</organism>
<dbReference type="Proteomes" id="UP000612746">
    <property type="component" value="Unassembled WGS sequence"/>
</dbReference>
<dbReference type="PANTHER" id="PTHR15435">
    <property type="entry name" value="KICSTOR COMPLEX PROTEIN KAPTIN"/>
    <property type="match status" value="1"/>
</dbReference>
<dbReference type="GO" id="GO:0034198">
    <property type="term" value="P:cellular response to amino acid starvation"/>
    <property type="evidence" value="ECO:0007669"/>
    <property type="project" value="TreeGrafter"/>
</dbReference>
<gene>
    <name evidence="1" type="ORF">INT44_006158</name>
</gene>
<comment type="caution">
    <text evidence="1">The sequence shown here is derived from an EMBL/GenBank/DDBJ whole genome shotgun (WGS) entry which is preliminary data.</text>
</comment>
<dbReference type="GO" id="GO:0051015">
    <property type="term" value="F:actin filament binding"/>
    <property type="evidence" value="ECO:0007669"/>
    <property type="project" value="TreeGrafter"/>
</dbReference>
<dbReference type="OrthoDB" id="10267127at2759"/>
<sequence length="489" mass="55223">MAQRLNLQADDENTLFQETHFSRYGYERTNIFGSVILETSLPTYLECAEEFPSTRYDSLPYPPTREAPTETKKSKHLLSISASELNAFVACNGYWNGLCIPLGIETGKLEIISVDAFEHVIEDNLGGLAKNMVVCITTAERSSEENPSTNYELRIYGGSRKAAPYLEQTLFNIVGACQLIKVDSAPMQLNHVSVKQIDGNTRTAILLSSTDGIVHMYCQSSESDNFLELDVGDYFPILGKMAEQRQSVLFLDIYDHDQGRILCAGGQNGELCVGVYNLSGVETASYSTRLFSPISSVKIYNSRSPITPDILNDGDSIDRILQDECDTNIVVTCAVERAIIYHSVPEVGLQNAVVLPESSHYDSVLCSHVMDVDWDGQNEIIIGTYGKQILIYKKASPNSYFILWQRQFSYPIYRVVHLDINHDGLDELIVTTMYGVHILQPNLKMARAQLLRVLEFAERMKRRVYNLLREQQTRREMENFIVFEDQPQV</sequence>
<accession>A0A8H7PSC8</accession>